<dbReference type="PROSITE" id="PS00518">
    <property type="entry name" value="ZF_RING_1"/>
    <property type="match status" value="1"/>
</dbReference>
<dbReference type="Gene3D" id="2.60.120.920">
    <property type="match status" value="1"/>
</dbReference>
<dbReference type="InterPro" id="IPR017907">
    <property type="entry name" value="Znf_RING_CS"/>
</dbReference>
<dbReference type="CDD" id="cd19769">
    <property type="entry name" value="Bbox2_TRIM16-like"/>
    <property type="match status" value="1"/>
</dbReference>
<dbReference type="Gene3D" id="3.30.40.10">
    <property type="entry name" value="Zinc/RING finger domain, C3HC4 (zinc finger)"/>
    <property type="match status" value="1"/>
</dbReference>
<evidence type="ECO:0000259" key="7">
    <source>
        <dbReference type="PROSITE" id="PS50119"/>
    </source>
</evidence>
<dbReference type="SMART" id="SM00336">
    <property type="entry name" value="BBOX"/>
    <property type="match status" value="2"/>
</dbReference>
<reference evidence="8" key="3">
    <citation type="submission" date="2025-09" db="UniProtKB">
        <authorList>
            <consortium name="Ensembl"/>
        </authorList>
    </citation>
    <scope>IDENTIFICATION</scope>
    <source>
        <strain evidence="8">broiler</strain>
    </source>
</reference>
<dbReference type="AlphaFoldDB" id="A0A8V0XWT7"/>
<feature type="coiled-coil region" evidence="5">
    <location>
        <begin position="288"/>
        <end position="315"/>
    </location>
</feature>
<dbReference type="Gene3D" id="3.30.160.60">
    <property type="entry name" value="Classic Zinc Finger"/>
    <property type="match status" value="1"/>
</dbReference>
<dbReference type="InterPro" id="IPR001841">
    <property type="entry name" value="Znf_RING"/>
</dbReference>
<keyword evidence="2 4" id="KW-0863">Zinc-finger</keyword>
<evidence type="ECO:0000256" key="4">
    <source>
        <dbReference type="PROSITE-ProRule" id="PRU00024"/>
    </source>
</evidence>
<dbReference type="InterPro" id="IPR013320">
    <property type="entry name" value="ConA-like_dom_sf"/>
</dbReference>
<dbReference type="Ensembl" id="ENSGALT00010019604.1">
    <property type="protein sequence ID" value="ENSGALP00010011152.1"/>
    <property type="gene ID" value="ENSGALG00010008195.1"/>
</dbReference>
<keyword evidence="3" id="KW-0862">Zinc</keyword>
<accession>A0A8V0XWT7</accession>
<evidence type="ECO:0000256" key="5">
    <source>
        <dbReference type="SAM" id="Coils"/>
    </source>
</evidence>
<evidence type="ECO:0000256" key="3">
    <source>
        <dbReference type="ARBA" id="ARBA00022833"/>
    </source>
</evidence>
<gene>
    <name evidence="8" type="primary">LOC416146</name>
</gene>
<proteinExistence type="predicted"/>
<dbReference type="PANTHER" id="PTHR25465">
    <property type="entry name" value="B-BOX DOMAIN CONTAINING"/>
    <property type="match status" value="1"/>
</dbReference>
<dbReference type="PANTHER" id="PTHR25465:SF77">
    <property type="entry name" value="E3 UBIQUITIN_ISG15 LIGASE TRIM25"/>
    <property type="match status" value="1"/>
</dbReference>
<evidence type="ECO:0000313" key="9">
    <source>
        <dbReference type="Proteomes" id="UP000000539"/>
    </source>
</evidence>
<dbReference type="RefSeq" id="NP_001376669.2">
    <property type="nucleotide sequence ID" value="NM_001389740.2"/>
</dbReference>
<reference evidence="8" key="1">
    <citation type="submission" date="2020-11" db="EMBL/GenBank/DDBJ databases">
        <title>Gallus gallus (Chicken) genome, bGalGal1, GRCg7b, maternal haplotype autosomes + Z &amp; W.</title>
        <authorList>
            <person name="Warren W."/>
            <person name="Formenti G."/>
            <person name="Fedrigo O."/>
            <person name="Haase B."/>
            <person name="Mountcastle J."/>
            <person name="Balacco J."/>
            <person name="Tracey A."/>
            <person name="Schneider V."/>
            <person name="Okimoto R."/>
            <person name="Cheng H."/>
            <person name="Hawken R."/>
            <person name="Howe K."/>
            <person name="Jarvis E.D."/>
        </authorList>
    </citation>
    <scope>NUCLEOTIDE SEQUENCE [LARGE SCALE GENOMIC DNA]</scope>
    <source>
        <strain evidence="8">Broiler</strain>
    </source>
</reference>
<dbReference type="SUPFAM" id="SSF57850">
    <property type="entry name" value="RING/U-box"/>
    <property type="match status" value="1"/>
</dbReference>
<dbReference type="InterPro" id="IPR027370">
    <property type="entry name" value="Znf-RING_euk"/>
</dbReference>
<keyword evidence="1" id="KW-0479">Metal-binding</keyword>
<dbReference type="InterPro" id="IPR013083">
    <property type="entry name" value="Znf_RING/FYVE/PHD"/>
</dbReference>
<organism evidence="8 9">
    <name type="scientific">Gallus gallus</name>
    <name type="common">Chicken</name>
    <dbReference type="NCBI Taxonomy" id="9031"/>
    <lineage>
        <taxon>Eukaryota</taxon>
        <taxon>Metazoa</taxon>
        <taxon>Chordata</taxon>
        <taxon>Craniata</taxon>
        <taxon>Vertebrata</taxon>
        <taxon>Euteleostomi</taxon>
        <taxon>Archelosauria</taxon>
        <taxon>Archosauria</taxon>
        <taxon>Dinosauria</taxon>
        <taxon>Saurischia</taxon>
        <taxon>Theropoda</taxon>
        <taxon>Coelurosauria</taxon>
        <taxon>Aves</taxon>
        <taxon>Neognathae</taxon>
        <taxon>Galloanserae</taxon>
        <taxon>Galliformes</taxon>
        <taxon>Phasianidae</taxon>
        <taxon>Phasianinae</taxon>
        <taxon>Gallus</taxon>
    </lineage>
</organism>
<dbReference type="Proteomes" id="UP000000539">
    <property type="component" value="Chromosome 13"/>
</dbReference>
<dbReference type="OrthoDB" id="9049620at2759"/>
<dbReference type="OMA" id="HRSHEII"/>
<dbReference type="InterPro" id="IPR000315">
    <property type="entry name" value="Znf_B-box"/>
</dbReference>
<dbReference type="Pfam" id="PF22586">
    <property type="entry name" value="ANCHR-like_BBOX"/>
    <property type="match status" value="1"/>
</dbReference>
<dbReference type="GeneTree" id="ENSGT01030000234583"/>
<feature type="domain" description="RING-type" evidence="6">
    <location>
        <begin position="71"/>
        <end position="115"/>
    </location>
</feature>
<dbReference type="GeneID" id="416146"/>
<keyword evidence="9" id="KW-1185">Reference proteome</keyword>
<dbReference type="InterPro" id="IPR051051">
    <property type="entry name" value="E3_ubiq-ligase_TRIM/RNF"/>
</dbReference>
<sequence>MGSPGSAQRKPVCPMGHPVLGGTASSSQSPPSQLTTTALPLTWASPCCVVCLADAMAEPQVLEGLEEELTCSVCLDIYRNPVSLGCGHSFCEECIQGVLRSQHCPQGLFSCPLCSALEAPPTKLQPNIQLRSIVQKFLDTSEQSAALEEELRRQVECEEKGESSYFHDEEILCDFCLENPQPAVKTCMNCETSLCQAHLGKHSTKAFLTSHVLVEPCDARVLAERRCSQHGKLLECYCVTDSVCVCMLCCATSSHRSHEIISVEEAFSQAQNDFPKTLRTLKKHKAAVNKSLENLLTQQEKIKALERLHRNHLENSFNAICEHLERRKTKILEAISDIEGKQLSQIQPWIKEHKEMKDAVSSDVRELEALRDQKDPVLFIKGLAAIQARKREQVPNKDGVELAELLSIMDGSIKDTIQEFFQPYIQLILDTKPSVESSPTHEHLTFKSCQAHGLHVDDKVLSVVELPSSLPVPHKEQFWVYSTRRFWNGQHFWEVITRNSLCWKVGVIDNSFQCYLEMSQRCLRVFLDKRQIKVQSLNTAIGMVRVELDCERNTVSFCDVSGKDYPGSSWSFVPIATVPIPASYPVYAVFSISHGSLSLP</sequence>
<evidence type="ECO:0000256" key="1">
    <source>
        <dbReference type="ARBA" id="ARBA00022723"/>
    </source>
</evidence>
<name>A0A8V0XWT7_CHICK</name>
<dbReference type="InterPro" id="IPR043136">
    <property type="entry name" value="B30.2/SPRY_sf"/>
</dbReference>
<dbReference type="SMART" id="SM00184">
    <property type="entry name" value="RING"/>
    <property type="match status" value="1"/>
</dbReference>
<reference evidence="8" key="2">
    <citation type="submission" date="2025-08" db="UniProtKB">
        <authorList>
            <consortium name="Ensembl"/>
        </authorList>
    </citation>
    <scope>IDENTIFICATION</scope>
    <source>
        <strain evidence="8">broiler</strain>
    </source>
</reference>
<dbReference type="Pfam" id="PF13445">
    <property type="entry name" value="zf-RING_UBOX"/>
    <property type="match status" value="1"/>
</dbReference>
<dbReference type="PROSITE" id="PS50089">
    <property type="entry name" value="ZF_RING_2"/>
    <property type="match status" value="1"/>
</dbReference>
<evidence type="ECO:0000313" key="8">
    <source>
        <dbReference type="Ensembl" id="ENSGALP00010011152.1"/>
    </source>
</evidence>
<dbReference type="Pfam" id="PF00643">
    <property type="entry name" value="zf-B_box"/>
    <property type="match status" value="1"/>
</dbReference>
<protein>
    <submittedName>
        <fullName evidence="8">Uncharacterized protein</fullName>
    </submittedName>
</protein>
<evidence type="ECO:0000256" key="2">
    <source>
        <dbReference type="ARBA" id="ARBA00022771"/>
    </source>
</evidence>
<dbReference type="SMR" id="A0A8V0XWT7"/>
<dbReference type="SUPFAM" id="SSF49899">
    <property type="entry name" value="Concanavalin A-like lectins/glucanases"/>
    <property type="match status" value="1"/>
</dbReference>
<keyword evidence="5" id="KW-0175">Coiled coil</keyword>
<dbReference type="SUPFAM" id="SSF57845">
    <property type="entry name" value="B-box zinc-binding domain"/>
    <property type="match status" value="1"/>
</dbReference>
<dbReference type="PROSITE" id="PS50119">
    <property type="entry name" value="ZF_BBOX"/>
    <property type="match status" value="1"/>
</dbReference>
<feature type="domain" description="B box-type" evidence="7">
    <location>
        <begin position="222"/>
        <end position="263"/>
    </location>
</feature>
<evidence type="ECO:0000259" key="6">
    <source>
        <dbReference type="PROSITE" id="PS50089"/>
    </source>
</evidence>
<dbReference type="Gene3D" id="4.10.830.40">
    <property type="match status" value="1"/>
</dbReference>
<dbReference type="GO" id="GO:0008270">
    <property type="term" value="F:zinc ion binding"/>
    <property type="evidence" value="ECO:0007669"/>
    <property type="project" value="UniProtKB-KW"/>
</dbReference>